<evidence type="ECO:0000256" key="2">
    <source>
        <dbReference type="ARBA" id="ARBA00022741"/>
    </source>
</evidence>
<dbReference type="InterPro" id="IPR030394">
    <property type="entry name" value="G_HFLX_dom"/>
</dbReference>
<organism evidence="7 8">
    <name type="scientific">Convivina praedatoris</name>
    <dbReference type="NCBI Taxonomy" id="2880963"/>
    <lineage>
        <taxon>Bacteria</taxon>
        <taxon>Bacillati</taxon>
        <taxon>Bacillota</taxon>
        <taxon>Bacilli</taxon>
        <taxon>Lactobacillales</taxon>
        <taxon>Lactobacillaceae</taxon>
        <taxon>Convivina</taxon>
    </lineage>
</organism>
<proteinExistence type="inferred from homology"/>
<dbReference type="Pfam" id="PF16360">
    <property type="entry name" value="GTP-bdg_M"/>
    <property type="match status" value="1"/>
</dbReference>
<dbReference type="CDD" id="cd01878">
    <property type="entry name" value="HflX"/>
    <property type="match status" value="1"/>
</dbReference>
<evidence type="ECO:0000256" key="3">
    <source>
        <dbReference type="ARBA" id="ARBA00022842"/>
    </source>
</evidence>
<comment type="subcellular location">
    <subcellularLocation>
        <location evidence="5">Cytoplasm</location>
    </subcellularLocation>
    <text evidence="5">May associate with membranes.</text>
</comment>
<dbReference type="Pfam" id="PF13167">
    <property type="entry name" value="GTP-bdg_N"/>
    <property type="match status" value="1"/>
</dbReference>
<evidence type="ECO:0000313" key="7">
    <source>
        <dbReference type="EMBL" id="CAH1857087.1"/>
    </source>
</evidence>
<dbReference type="InterPro" id="IPR027417">
    <property type="entry name" value="P-loop_NTPase"/>
</dbReference>
<dbReference type="Gene3D" id="3.40.50.11060">
    <property type="entry name" value="GTPase HflX, N-terminal domain"/>
    <property type="match status" value="1"/>
</dbReference>
<comment type="similarity">
    <text evidence="5">Belongs to the TRAFAC class OBG-HflX-like GTPase superfamily. HflX GTPase family.</text>
</comment>
<dbReference type="InterPro" id="IPR016496">
    <property type="entry name" value="GTPase_HflX"/>
</dbReference>
<gene>
    <name evidence="5 7" type="primary">hflX</name>
    <name evidence="7" type="ORF">LMG032447_01439</name>
</gene>
<dbReference type="NCBIfam" id="TIGR03156">
    <property type="entry name" value="GTP_HflX"/>
    <property type="match status" value="1"/>
</dbReference>
<dbReference type="HAMAP" id="MF_00900">
    <property type="entry name" value="GTPase_HflX"/>
    <property type="match status" value="1"/>
</dbReference>
<keyword evidence="5" id="KW-0963">Cytoplasm</keyword>
<evidence type="ECO:0000256" key="4">
    <source>
        <dbReference type="ARBA" id="ARBA00023134"/>
    </source>
</evidence>
<dbReference type="PANTHER" id="PTHR10229:SF4">
    <property type="entry name" value="GTPASE HFLX"/>
    <property type="match status" value="1"/>
</dbReference>
<dbReference type="InterPro" id="IPR042108">
    <property type="entry name" value="GTPase_HflX_N_sf"/>
</dbReference>
<dbReference type="EMBL" id="CAKOEU010000008">
    <property type="protein sequence ID" value="CAH1857087.1"/>
    <property type="molecule type" value="Genomic_DNA"/>
</dbReference>
<dbReference type="InterPro" id="IPR025121">
    <property type="entry name" value="GTPase_HflX_N"/>
</dbReference>
<dbReference type="SUPFAM" id="SSF52540">
    <property type="entry name" value="P-loop containing nucleoside triphosphate hydrolases"/>
    <property type="match status" value="1"/>
</dbReference>
<feature type="domain" description="Hflx-type G" evidence="6">
    <location>
        <begin position="202"/>
        <end position="375"/>
    </location>
</feature>
<dbReference type="PANTHER" id="PTHR10229">
    <property type="entry name" value="GTP-BINDING PROTEIN HFLX"/>
    <property type="match status" value="1"/>
</dbReference>
<dbReference type="Gene3D" id="3.40.50.300">
    <property type="entry name" value="P-loop containing nucleotide triphosphate hydrolases"/>
    <property type="match status" value="1"/>
</dbReference>
<evidence type="ECO:0000256" key="5">
    <source>
        <dbReference type="HAMAP-Rule" id="MF_00900"/>
    </source>
</evidence>
<dbReference type="PRINTS" id="PR00326">
    <property type="entry name" value="GTP1OBG"/>
</dbReference>
<keyword evidence="1" id="KW-0479">Metal-binding</keyword>
<dbReference type="InterPro" id="IPR032305">
    <property type="entry name" value="GTP-bd_M"/>
</dbReference>
<comment type="function">
    <text evidence="5">GTPase that associates with the 50S ribosomal subunit and may have a role during protein synthesis or ribosome biogenesis.</text>
</comment>
<evidence type="ECO:0000259" key="6">
    <source>
        <dbReference type="PROSITE" id="PS51705"/>
    </source>
</evidence>
<keyword evidence="3" id="KW-0460">Magnesium</keyword>
<dbReference type="Pfam" id="PF01926">
    <property type="entry name" value="MMR_HSR1"/>
    <property type="match status" value="1"/>
</dbReference>
<dbReference type="RefSeq" id="WP_248706760.1">
    <property type="nucleotide sequence ID" value="NZ_CAKOET010000006.1"/>
</dbReference>
<comment type="caution">
    <text evidence="7">The sequence shown here is derived from an EMBL/GenBank/DDBJ whole genome shotgun (WGS) entry which is preliminary data.</text>
</comment>
<reference evidence="7" key="1">
    <citation type="submission" date="2022-03" db="EMBL/GenBank/DDBJ databases">
        <authorList>
            <person name="Hettiarachchi G."/>
        </authorList>
    </citation>
    <scope>NUCLEOTIDE SEQUENCE</scope>
    <source>
        <strain evidence="7">LMG 32447</strain>
    </source>
</reference>
<evidence type="ECO:0000313" key="8">
    <source>
        <dbReference type="Proteomes" id="UP000838102"/>
    </source>
</evidence>
<name>A0ABN8HB02_9LACO</name>
<evidence type="ECO:0000256" key="1">
    <source>
        <dbReference type="ARBA" id="ARBA00022723"/>
    </source>
</evidence>
<comment type="subunit">
    <text evidence="5">Monomer. Associates with the 50S ribosomal subunit.</text>
</comment>
<dbReference type="PROSITE" id="PS51705">
    <property type="entry name" value="G_HFLX"/>
    <property type="match status" value="1"/>
</dbReference>
<dbReference type="Proteomes" id="UP000838102">
    <property type="component" value="Unassembled WGS sequence"/>
</dbReference>
<sequence>MTDDTLRPVLLAGLQGQQNQNIDYELAELANLAEANNLQPVETFLQKLDRPNPATYFGKGKVEELGQAVQSYEVDLIVVNDELSPSQIRNLEKLTDATVVDRTGLILDIFAQRAQTKVAKLQVQLARLQYQLPRLRTSMSVSLDQQTGAGGAGFTSRGSGETKLEQSRRRITSEMVHIRQELAELIKDEDTRTTQRQASQLPTVALVGYTNAGKSTLMNRLLERFGVGAVNATTKQVFEKNMLFATLNTTVRKLTLTDKRQLLLSDTVGFVSKLPHNLVAAFRSTLEAAGQADLLLQVVDVSDSNYQQMMKTTEETLQSIGVIGRPMITVFNKADQTNLPYPTVDGENAITISALDLKSQDELIQLIEQNIFADSQPVKLKIPFSENKLVATLSSQHVFLQEDYTEEGTIIELILSPQELAKYQAYQI</sequence>
<dbReference type="InterPro" id="IPR006073">
    <property type="entry name" value="GTP-bd"/>
</dbReference>
<dbReference type="PIRSF" id="PIRSF006809">
    <property type="entry name" value="GTP-binding_hflX_prd"/>
    <property type="match status" value="1"/>
</dbReference>
<keyword evidence="2 5" id="KW-0547">Nucleotide-binding</keyword>
<keyword evidence="8" id="KW-1185">Reference proteome</keyword>
<accession>A0ABN8HB02</accession>
<dbReference type="Gene3D" id="6.10.250.2860">
    <property type="match status" value="1"/>
</dbReference>
<protein>
    <recommendedName>
        <fullName evidence="5">GTPase HflX</fullName>
    </recommendedName>
    <alternativeName>
        <fullName evidence="5">GTP-binding protein HflX</fullName>
    </alternativeName>
</protein>
<keyword evidence="4 5" id="KW-0342">GTP-binding</keyword>